<comment type="caution">
    <text evidence="1">The sequence shown here is derived from an EMBL/GenBank/DDBJ whole genome shotgun (WGS) entry which is preliminary data.</text>
</comment>
<proteinExistence type="predicted"/>
<dbReference type="Proteomes" id="UP001190700">
    <property type="component" value="Unassembled WGS sequence"/>
</dbReference>
<evidence type="ECO:0000313" key="1">
    <source>
        <dbReference type="EMBL" id="KAK3246776.1"/>
    </source>
</evidence>
<accession>A0AAE0C1Q5</accession>
<dbReference type="EMBL" id="LGRX02029485">
    <property type="protein sequence ID" value="KAK3246776.1"/>
    <property type="molecule type" value="Genomic_DNA"/>
</dbReference>
<dbReference type="AlphaFoldDB" id="A0AAE0C1Q5"/>
<keyword evidence="2" id="KW-1185">Reference proteome</keyword>
<reference evidence="1 2" key="1">
    <citation type="journal article" date="2015" name="Genome Biol. Evol.">
        <title>Comparative Genomics of a Bacterivorous Green Alga Reveals Evolutionary Causalities and Consequences of Phago-Mixotrophic Mode of Nutrition.</title>
        <authorList>
            <person name="Burns J.A."/>
            <person name="Paasch A."/>
            <person name="Narechania A."/>
            <person name="Kim E."/>
        </authorList>
    </citation>
    <scope>NUCLEOTIDE SEQUENCE [LARGE SCALE GENOMIC DNA]</scope>
    <source>
        <strain evidence="1 2">PLY_AMNH</strain>
    </source>
</reference>
<protein>
    <submittedName>
        <fullName evidence="1">Uncharacterized protein</fullName>
    </submittedName>
</protein>
<organism evidence="1 2">
    <name type="scientific">Cymbomonas tetramitiformis</name>
    <dbReference type="NCBI Taxonomy" id="36881"/>
    <lineage>
        <taxon>Eukaryota</taxon>
        <taxon>Viridiplantae</taxon>
        <taxon>Chlorophyta</taxon>
        <taxon>Pyramimonadophyceae</taxon>
        <taxon>Pyramimonadales</taxon>
        <taxon>Pyramimonadaceae</taxon>
        <taxon>Cymbomonas</taxon>
    </lineage>
</organism>
<evidence type="ECO:0000313" key="2">
    <source>
        <dbReference type="Proteomes" id="UP001190700"/>
    </source>
</evidence>
<name>A0AAE0C1Q5_9CHLO</name>
<sequence length="497" mass="54541">MSFCRKTGTFIAKCEKCSAKKGRPFFHWGTTCTELTAASFTTSDECYEERVYREDAAHTFQRACVPLGSDTDFDFCVATWGLPLEQDENWEEQTFPSDEHEGGHLSASYMSLGVQRATDRHRKLLRTGGLRQGFVTDPDDQNEDLYPSARKTNLTLSQVSFAEPPVPAVSARPSVAHVDRLPMGPRFAPSDWEAVCPNTGCVMDMDRPTYGSLSLSHFAATDSFDSYGVSVEGSEGGDPNAPMTTLSARPTSDFDAFLDAEDSLDLELANAASGGATVGGARIGGVRIGGASTPTPPPSLSRTARAIRVDPFLVSTLLALLVCTLMACVTAPPVFGCAADANSPPLSTFVDDSVLPDGRRIDMLTFLDFDDPFPSSSTNTSFDYDEEFANSLQFELDSAVLQFRRSAARIHQLRDALRYAIRCDMLSPQGREPIFHIFNYYTADTSPLATSPDFDFAFFGLDPNFSHEPDLYEESFENFTDELYSAIEHFGEFEVVD</sequence>
<gene>
    <name evidence="1" type="ORF">CYMTET_43701</name>
</gene>